<dbReference type="OrthoDB" id="5273847at2759"/>
<dbReference type="GeneID" id="43657999"/>
<evidence type="ECO:0008006" key="3">
    <source>
        <dbReference type="Google" id="ProtNLM"/>
    </source>
</evidence>
<keyword evidence="2" id="KW-1185">Reference proteome</keyword>
<dbReference type="AlphaFoldDB" id="A0A5N6ZLM9"/>
<dbReference type="EMBL" id="ML737888">
    <property type="protein sequence ID" value="KAE8358522.1"/>
    <property type="molecule type" value="Genomic_DNA"/>
</dbReference>
<accession>A0A5N6ZLM9</accession>
<dbReference type="Proteomes" id="UP000326268">
    <property type="component" value="Unassembled WGS sequence"/>
</dbReference>
<evidence type="ECO:0000313" key="1">
    <source>
        <dbReference type="EMBL" id="KAE8358522.1"/>
    </source>
</evidence>
<evidence type="ECO:0000313" key="2">
    <source>
        <dbReference type="Proteomes" id="UP000326268"/>
    </source>
</evidence>
<dbReference type="RefSeq" id="XP_031921603.1">
    <property type="nucleotide sequence ID" value="XM_032073553.1"/>
</dbReference>
<proteinExistence type="predicted"/>
<organism evidence="1 2">
    <name type="scientific">Aspergillus caelatus</name>
    <dbReference type="NCBI Taxonomy" id="61420"/>
    <lineage>
        <taxon>Eukaryota</taxon>
        <taxon>Fungi</taxon>
        <taxon>Dikarya</taxon>
        <taxon>Ascomycota</taxon>
        <taxon>Pezizomycotina</taxon>
        <taxon>Eurotiomycetes</taxon>
        <taxon>Eurotiomycetidae</taxon>
        <taxon>Eurotiales</taxon>
        <taxon>Aspergillaceae</taxon>
        <taxon>Aspergillus</taxon>
        <taxon>Aspergillus subgen. Circumdati</taxon>
    </lineage>
</organism>
<reference evidence="1 2" key="1">
    <citation type="submission" date="2019-04" db="EMBL/GenBank/DDBJ databases">
        <title>Friends and foes A comparative genomics studyof 23 Aspergillus species from section Flavi.</title>
        <authorList>
            <consortium name="DOE Joint Genome Institute"/>
            <person name="Kjaerbolling I."/>
            <person name="Vesth T."/>
            <person name="Frisvad J.C."/>
            <person name="Nybo J.L."/>
            <person name="Theobald S."/>
            <person name="Kildgaard S."/>
            <person name="Isbrandt T."/>
            <person name="Kuo A."/>
            <person name="Sato A."/>
            <person name="Lyhne E.K."/>
            <person name="Kogle M.E."/>
            <person name="Wiebenga A."/>
            <person name="Kun R.S."/>
            <person name="Lubbers R.J."/>
            <person name="Makela M.R."/>
            <person name="Barry K."/>
            <person name="Chovatia M."/>
            <person name="Clum A."/>
            <person name="Daum C."/>
            <person name="Haridas S."/>
            <person name="He G."/>
            <person name="LaButti K."/>
            <person name="Lipzen A."/>
            <person name="Mondo S."/>
            <person name="Riley R."/>
            <person name="Salamov A."/>
            <person name="Simmons B.A."/>
            <person name="Magnuson J.K."/>
            <person name="Henrissat B."/>
            <person name="Mortensen U.H."/>
            <person name="Larsen T.O."/>
            <person name="Devries R.P."/>
            <person name="Grigoriev I.V."/>
            <person name="Machida M."/>
            <person name="Baker S.E."/>
            <person name="Andersen M.R."/>
        </authorList>
    </citation>
    <scope>NUCLEOTIDE SEQUENCE [LARGE SCALE GENOMIC DNA]</scope>
    <source>
        <strain evidence="1 2">CBS 763.97</strain>
    </source>
</reference>
<sequence>MDEGEHFCNICGGPLSTNFVQHSTYDPRLTTAKNIEWLNLTRIVCANIHDGEDLEEEGAYYVSTMGTYEYEPSRIFRTNINGHENELEFAAWDEGFVVHNACFMMLHEMGMRDKYMTTLGREIFLRMEMRKCMSNDAVINWGDCYYGGAGQFQGHRWMALDGYEWLVTDPNYEPDFSQLLEEARRDGPEEINAELWDEAKDCKSVDPFWRFPVELRQSILHLLTAESLFDVLRASPAFCIASTSLPNEYWHSVIEGRMPWIEHTALNKLLTETEDPIDYKILAVRLIEVTVTPDDRNGSWDEYLGLQNRRRIMMCIDRILDDIEDSVASQDNHEGVSTQILGLSSFRAVTFSWDASIAKKYTDVYIRPVIENPPSPKNVKVYFGADGGTVGIEFLLEGDKSGRLVGHQTNSLQSVSFPKDMVINGFVISLGPMLESHTNYKIHGLAILTDGNYHRPYARFGRWTNKDIVHVLCARTIETLVGFSAQYTKDYISQFGIIVADLATASPGFVWDMEGDLLATTRWIGIWPSPDNEPARLMPSLKQLNIRRAQTAVQFLDFRSRILDSITAFFPFGQGKAIGGLLFRFSDGTRQLVGKSGNDRSISQCTCNTITFNPGNEQRITGVAINCTDKRLGYTEPCGVSSIVFITEPRWKNMILGYRGFLSPGGYELFKGRYEYYEKERIAVGMQFVFEQGVITQLGLVH</sequence>
<name>A0A5N6ZLM9_9EURO</name>
<gene>
    <name evidence="1" type="ORF">BDV27DRAFT_163496</name>
</gene>
<protein>
    <recommendedName>
        <fullName evidence="3">F-box domain-containing protein</fullName>
    </recommendedName>
</protein>